<dbReference type="InterPro" id="IPR029058">
    <property type="entry name" value="AB_hydrolase_fold"/>
</dbReference>
<evidence type="ECO:0000313" key="5">
    <source>
        <dbReference type="Proteomes" id="UP000078116"/>
    </source>
</evidence>
<evidence type="ECO:0000313" key="3">
    <source>
        <dbReference type="EMBL" id="OAJ63400.1"/>
    </source>
</evidence>
<accession>A0A1A9MYS7</accession>
<reference evidence="4 5" key="1">
    <citation type="submission" date="2016-04" db="EMBL/GenBank/DDBJ databases">
        <title>Reclassification of Paraburkholderia panaciterrae (Farh et al. 2015) Dobritsa &amp; Samadpour 2016 as a later homotypic synonym of Paraburkholderia ginsengiterrae (Farh et al. 2015) Dobritsa &amp; Samadpour 2016.</title>
        <authorList>
            <person name="Dobritsa A.P."/>
            <person name="Kutumbaka K."/>
            <person name="Samadpour M."/>
        </authorList>
    </citation>
    <scope>NUCLEOTIDE SEQUENCE [LARGE SCALE GENOMIC DNA]</scope>
    <source>
        <strain evidence="2 5">DCY85</strain>
        <strain evidence="3 4">DCY85-1</strain>
    </source>
</reference>
<dbReference type="PRINTS" id="PR00111">
    <property type="entry name" value="ABHYDROLASE"/>
</dbReference>
<dbReference type="PANTHER" id="PTHR43194">
    <property type="entry name" value="HYDROLASE ALPHA/BETA FOLD FAMILY"/>
    <property type="match status" value="1"/>
</dbReference>
<dbReference type="AlphaFoldDB" id="A0A1A9MYS7"/>
<dbReference type="Pfam" id="PF00561">
    <property type="entry name" value="Abhydrolase_1"/>
    <property type="match status" value="1"/>
</dbReference>
<dbReference type="Gene3D" id="3.40.50.1820">
    <property type="entry name" value="alpha/beta hydrolase"/>
    <property type="match status" value="1"/>
</dbReference>
<dbReference type="InterPro" id="IPR000073">
    <property type="entry name" value="AB_hydrolase_1"/>
</dbReference>
<dbReference type="InterPro" id="IPR050228">
    <property type="entry name" value="Carboxylesterase_BioH"/>
</dbReference>
<comment type="caution">
    <text evidence="2">The sequence shown here is derived from an EMBL/GenBank/DDBJ whole genome shotgun (WGS) entry which is preliminary data.</text>
</comment>
<evidence type="ECO:0000259" key="1">
    <source>
        <dbReference type="Pfam" id="PF00561"/>
    </source>
</evidence>
<evidence type="ECO:0000313" key="4">
    <source>
        <dbReference type="Proteomes" id="UP000077961"/>
    </source>
</evidence>
<feature type="domain" description="AB hydrolase-1" evidence="1">
    <location>
        <begin position="1"/>
        <end position="216"/>
    </location>
</feature>
<name>A0A1A9MYS7_9BURK</name>
<dbReference type="PANTHER" id="PTHR43194:SF5">
    <property type="entry name" value="PIMELOYL-[ACYL-CARRIER PROTEIN] METHYL ESTER ESTERASE"/>
    <property type="match status" value="1"/>
</dbReference>
<sequence length="233" mass="25557">MLHGVGGNHASWFYQIAAWRNQFQMVLVDARGFGNSSDPERLGRSAFTEDLVALLDDLDLDTVSLIGQSMGGGTAIDFACQFPNRVSSLVIADSLVGLELPRRLADQMQIVQQRTSGLDQLGRVLGRSFIVRESAMATLYLQIAGFNQYTVKTLVGEQKTHTPEELARSDVRIAFLVGEEDVLFPPEIVSEVVAMVPGATFYRLPATGHSAYFEAPDAFNSTIGNWLQEAQET</sequence>
<proteinExistence type="predicted"/>
<dbReference type="EMBL" id="LXKA01000382">
    <property type="protein sequence ID" value="OAJ52039.1"/>
    <property type="molecule type" value="Genomic_DNA"/>
</dbReference>
<dbReference type="Proteomes" id="UP000077961">
    <property type="component" value="Unassembled WGS sequence"/>
</dbReference>
<dbReference type="Proteomes" id="UP000078116">
    <property type="component" value="Unassembled WGS sequence"/>
</dbReference>
<evidence type="ECO:0000313" key="2">
    <source>
        <dbReference type="EMBL" id="OAJ52039.1"/>
    </source>
</evidence>
<dbReference type="SUPFAM" id="SSF53474">
    <property type="entry name" value="alpha/beta-Hydrolases"/>
    <property type="match status" value="1"/>
</dbReference>
<dbReference type="STRING" id="1462993.A6V36_18065"/>
<protein>
    <recommendedName>
        <fullName evidence="1">AB hydrolase-1 domain-containing protein</fullName>
    </recommendedName>
</protein>
<dbReference type="EMBL" id="LXJZ01000020">
    <property type="protein sequence ID" value="OAJ63400.1"/>
    <property type="molecule type" value="Genomic_DNA"/>
</dbReference>
<gene>
    <name evidence="3" type="ORF">A6V36_18065</name>
    <name evidence="2" type="ORF">A6V37_10245</name>
</gene>
<organism evidence="2 5">
    <name type="scientific">Paraburkholderia ginsengiterrae</name>
    <dbReference type="NCBI Taxonomy" id="1462993"/>
    <lineage>
        <taxon>Bacteria</taxon>
        <taxon>Pseudomonadati</taxon>
        <taxon>Pseudomonadota</taxon>
        <taxon>Betaproteobacteria</taxon>
        <taxon>Burkholderiales</taxon>
        <taxon>Burkholderiaceae</taxon>
        <taxon>Paraburkholderia</taxon>
    </lineage>
</organism>
<keyword evidence="4" id="KW-1185">Reference proteome</keyword>